<evidence type="ECO:0000313" key="11">
    <source>
        <dbReference type="EnsemblPlants" id="Ma09_p28700.1"/>
    </source>
</evidence>
<name>A0A804KPS3_MUSAM</name>
<evidence type="ECO:0000256" key="4">
    <source>
        <dbReference type="ARBA" id="ARBA00022741"/>
    </source>
</evidence>
<dbReference type="InParanoid" id="A0A804KPS3"/>
<dbReference type="Gene3D" id="3.80.10.10">
    <property type="entry name" value="Ribonuclease Inhibitor"/>
    <property type="match status" value="1"/>
</dbReference>
<reference evidence="10" key="1">
    <citation type="submission" date="2021-03" db="EMBL/GenBank/DDBJ databases">
        <authorList>
            <consortium name="Genoscope - CEA"/>
            <person name="William W."/>
        </authorList>
    </citation>
    <scope>NUCLEOTIDE SEQUENCE</scope>
    <source>
        <strain evidence="10">Doubled-haploid Pahang</strain>
    </source>
</reference>
<sequence length="918" mass="104632">MLGKYLASLCKILTSAVFQRAITAIRKNQGSSSMDIVYEFDNLTKELRSIQSFLRDMEHSKLDSESLVNWVEEVKEAARDFEVMTEQIVYYAHALVWDKSWSSKAYAYISSHLPKLKEELVNNIPQRRDRYLKPSLVRREEQSCSSGRQMRQPHEELPHETTCTDVVGMEQNEATVIPWLLGETDNSQRNMVISICGMGGLGKTCLAWRIYNSQHVKRHFDCSAWVSISKTYNAEELLRSIIRQIIDKRNLPATPDELDRSSRAALLGLLDQCLHQKRYVIVLDDVWSRNACNDFSYLLQNGKIGSRVIVTTRDHHVAASLSLDSHILNLQPLPESEAWSLFCKKALWTDPNKSCPRDLEIWARRIVAKCDGLPLAILTIGSLMSSQDRSSLTWKHFYLGISSQLSNNEMLVTMSRSLMLGYDDLPYHLKQCYLYCGNVFPESRIIKKNWLLRLWVAEGLVEDKRGMTSEEVAEGYFDELILRSMLQVARKDESGKVKACRMHILMREVSLCVSKADKLCAVFDEQGVTVDEAKARRISVQISIEKLPAVRHEEKTPLSRLRSLLFFVDDEASAAAFLSRSKYLMLLKVLELRNVPIDHVPFEVFDLFNLSYLSLRDTKVEVLPKYVERLKILKTLDLRGTKVICLPDEVARLKELRHLLMDCVYVIKKIKKWRGTISWIHNIEGLLTLKTVEADKRLIANLAALNQLRSLGLTNVHADDGVLLCDSISKMGHLLSLTIDAASDEALMLDSLPSPPPHLRKLVLDGQLWKVPPWFDLLSSLTHLYLLDSQLEATCNPIPHLEKLESLVHLTLLRAYNGARLCFRANTFLRLKSLNIAELKCLSQLDMEKDALPSLSLLHLSRCGDLQGEKLHGIDNLPALRHLYLQDMPESLMSSLGGDHRLKASTGWESISKSMSWL</sequence>
<comment type="similarity">
    <text evidence="1">Belongs to the disease resistance NB-LRR family.</text>
</comment>
<dbReference type="Gene3D" id="1.10.10.10">
    <property type="entry name" value="Winged helix-like DNA-binding domain superfamily/Winged helix DNA-binding domain"/>
    <property type="match status" value="1"/>
</dbReference>
<dbReference type="SUPFAM" id="SSF52058">
    <property type="entry name" value="L domain-like"/>
    <property type="match status" value="1"/>
</dbReference>
<evidence type="ECO:0000256" key="5">
    <source>
        <dbReference type="ARBA" id="ARBA00022821"/>
    </source>
</evidence>
<dbReference type="Pfam" id="PF23598">
    <property type="entry name" value="LRR_14"/>
    <property type="match status" value="1"/>
</dbReference>
<dbReference type="Pfam" id="PF23559">
    <property type="entry name" value="WHD_DRP"/>
    <property type="match status" value="1"/>
</dbReference>
<dbReference type="SUPFAM" id="SSF52540">
    <property type="entry name" value="P-loop containing nucleoside triphosphate hydrolases"/>
    <property type="match status" value="1"/>
</dbReference>
<dbReference type="EMBL" id="HG996474">
    <property type="protein sequence ID" value="CAG1836770.1"/>
    <property type="molecule type" value="Genomic_DNA"/>
</dbReference>
<evidence type="ECO:0000259" key="9">
    <source>
        <dbReference type="Pfam" id="PF23598"/>
    </source>
</evidence>
<keyword evidence="3" id="KW-0677">Repeat</keyword>
<keyword evidence="2" id="KW-0433">Leucine-rich repeat</keyword>
<evidence type="ECO:0000259" key="6">
    <source>
        <dbReference type="Pfam" id="PF00931"/>
    </source>
</evidence>
<dbReference type="OMA" id="TEDFTHE"/>
<dbReference type="InterPro" id="IPR041118">
    <property type="entry name" value="Rx_N"/>
</dbReference>
<dbReference type="GO" id="GO:0002758">
    <property type="term" value="P:innate immune response-activating signaling pathway"/>
    <property type="evidence" value="ECO:0007669"/>
    <property type="project" value="UniProtKB-ARBA"/>
</dbReference>
<dbReference type="FunFam" id="3.40.50.300:FF:001091">
    <property type="entry name" value="Probable disease resistance protein At1g61300"/>
    <property type="match status" value="1"/>
</dbReference>
<dbReference type="GO" id="GO:0009626">
    <property type="term" value="P:plant-type hypersensitive response"/>
    <property type="evidence" value="ECO:0007669"/>
    <property type="project" value="UniProtKB-ARBA"/>
</dbReference>
<dbReference type="InterPro" id="IPR044974">
    <property type="entry name" value="Disease_R_plants"/>
</dbReference>
<proteinExistence type="inferred from homology"/>
<dbReference type="Gramene" id="Ma09_t28700.1">
    <property type="protein sequence ID" value="Ma09_p28700.1"/>
    <property type="gene ID" value="Ma09_g28700"/>
</dbReference>
<feature type="domain" description="NB-ARC" evidence="6">
    <location>
        <begin position="175"/>
        <end position="347"/>
    </location>
</feature>
<dbReference type="PANTHER" id="PTHR23155">
    <property type="entry name" value="DISEASE RESISTANCE PROTEIN RP"/>
    <property type="match status" value="1"/>
</dbReference>
<keyword evidence="12" id="KW-1185">Reference proteome</keyword>
<evidence type="ECO:0000256" key="1">
    <source>
        <dbReference type="ARBA" id="ARBA00008894"/>
    </source>
</evidence>
<dbReference type="PRINTS" id="PR00364">
    <property type="entry name" value="DISEASERSIST"/>
</dbReference>
<dbReference type="InterPro" id="IPR055414">
    <property type="entry name" value="LRR_R13L4/SHOC2-like"/>
</dbReference>
<dbReference type="Proteomes" id="UP000012960">
    <property type="component" value="Unplaced"/>
</dbReference>
<gene>
    <name evidence="10" type="ORF">GSMUA_247390.1</name>
</gene>
<evidence type="ECO:0000313" key="10">
    <source>
        <dbReference type="EMBL" id="CAG1836770.1"/>
    </source>
</evidence>
<evidence type="ECO:0000313" key="12">
    <source>
        <dbReference type="Proteomes" id="UP000012960"/>
    </source>
</evidence>
<reference evidence="11" key="2">
    <citation type="submission" date="2021-05" db="UniProtKB">
        <authorList>
            <consortium name="EnsemblPlants"/>
        </authorList>
    </citation>
    <scope>IDENTIFICATION</scope>
    <source>
        <strain evidence="11">subsp. malaccensis</strain>
    </source>
</reference>
<dbReference type="InterPro" id="IPR042197">
    <property type="entry name" value="Apaf_helical"/>
</dbReference>
<accession>A0A804KPS3</accession>
<dbReference type="InterPro" id="IPR036388">
    <property type="entry name" value="WH-like_DNA-bd_sf"/>
</dbReference>
<dbReference type="GO" id="GO:0042742">
    <property type="term" value="P:defense response to bacterium"/>
    <property type="evidence" value="ECO:0007669"/>
    <property type="project" value="UniProtKB-ARBA"/>
</dbReference>
<feature type="domain" description="Disease resistance protein winged helix" evidence="8">
    <location>
        <begin position="439"/>
        <end position="508"/>
    </location>
</feature>
<dbReference type="InterPro" id="IPR058922">
    <property type="entry name" value="WHD_DRP"/>
</dbReference>
<dbReference type="Pfam" id="PF18052">
    <property type="entry name" value="Rx_N"/>
    <property type="match status" value="1"/>
</dbReference>
<feature type="domain" description="Disease resistance R13L4/SHOC-2-like LRR" evidence="9">
    <location>
        <begin position="561"/>
        <end position="884"/>
    </location>
</feature>
<keyword evidence="4" id="KW-0547">Nucleotide-binding</keyword>
<protein>
    <submittedName>
        <fullName evidence="10">(wild Malaysian banana) hypothetical protein</fullName>
    </submittedName>
</protein>
<dbReference type="PANTHER" id="PTHR23155:SF1205">
    <property type="entry name" value="DISEASE RESISTANCE PROTEIN RPM1"/>
    <property type="match status" value="1"/>
</dbReference>
<dbReference type="AlphaFoldDB" id="A0A804KPS3"/>
<dbReference type="Gene3D" id="3.40.50.300">
    <property type="entry name" value="P-loop containing nucleotide triphosphate hydrolases"/>
    <property type="match status" value="1"/>
</dbReference>
<dbReference type="Gene3D" id="1.20.5.4130">
    <property type="match status" value="1"/>
</dbReference>
<dbReference type="FunFam" id="1.10.10.10:FF:000322">
    <property type="entry name" value="Probable disease resistance protein At1g63360"/>
    <property type="match status" value="1"/>
</dbReference>
<dbReference type="EnsemblPlants" id="Ma09_t28700.1">
    <property type="protein sequence ID" value="Ma09_p28700.1"/>
    <property type="gene ID" value="Ma09_g28700"/>
</dbReference>
<evidence type="ECO:0000256" key="2">
    <source>
        <dbReference type="ARBA" id="ARBA00022614"/>
    </source>
</evidence>
<dbReference type="InterPro" id="IPR002182">
    <property type="entry name" value="NB-ARC"/>
</dbReference>
<organism evidence="11 12">
    <name type="scientific">Musa acuminata subsp. malaccensis</name>
    <name type="common">Wild banana</name>
    <name type="synonym">Musa malaccensis</name>
    <dbReference type="NCBI Taxonomy" id="214687"/>
    <lineage>
        <taxon>Eukaryota</taxon>
        <taxon>Viridiplantae</taxon>
        <taxon>Streptophyta</taxon>
        <taxon>Embryophyta</taxon>
        <taxon>Tracheophyta</taxon>
        <taxon>Spermatophyta</taxon>
        <taxon>Magnoliopsida</taxon>
        <taxon>Liliopsida</taxon>
        <taxon>Zingiberales</taxon>
        <taxon>Musaceae</taxon>
        <taxon>Musa</taxon>
    </lineage>
</organism>
<dbReference type="GO" id="GO:0043531">
    <property type="term" value="F:ADP binding"/>
    <property type="evidence" value="ECO:0007669"/>
    <property type="project" value="InterPro"/>
</dbReference>
<feature type="domain" description="Disease resistance N-terminal" evidence="7">
    <location>
        <begin position="16"/>
        <end position="93"/>
    </location>
</feature>
<keyword evidence="5" id="KW-0611">Plant defense</keyword>
<dbReference type="Pfam" id="PF00931">
    <property type="entry name" value="NB-ARC"/>
    <property type="match status" value="1"/>
</dbReference>
<dbReference type="Gene3D" id="1.10.8.430">
    <property type="entry name" value="Helical domain of apoptotic protease-activating factors"/>
    <property type="match status" value="1"/>
</dbReference>
<evidence type="ECO:0000259" key="7">
    <source>
        <dbReference type="Pfam" id="PF18052"/>
    </source>
</evidence>
<dbReference type="InterPro" id="IPR027417">
    <property type="entry name" value="P-loop_NTPase"/>
</dbReference>
<dbReference type="InterPro" id="IPR032675">
    <property type="entry name" value="LRR_dom_sf"/>
</dbReference>
<evidence type="ECO:0000256" key="3">
    <source>
        <dbReference type="ARBA" id="ARBA00022737"/>
    </source>
</evidence>
<evidence type="ECO:0000259" key="8">
    <source>
        <dbReference type="Pfam" id="PF23559"/>
    </source>
</evidence>